<keyword evidence="3" id="KW-0804">Transcription</keyword>
<sequence>MNQYEGYYHYLPVDDMAMSWGVYLTGLGSGRAPAGETYPPKGHPGLYSFRWPRGRVLPEFQMILITKGSGVFESELTGSVPIAPGSIITLFPGVWHRYRPDFDVGWTERWISFHGTMTHRLLELGLIFPEMAVRKAKRPASLSKAFDRILKSVSDHSNQNSILLSFQAMALIGSVIESTSDVEEVPEGHHSIRSKGVRDPLVARALDLIWTHSHQAFTVQRFADQLSVSRRVLERRFRDEIGHSVLTEITACRLSRAKRLLVETDLGVKMVAFLAGFPSDERMRVTFLEKVQRSPSQYRSENLEQRKPKVGRPSRS</sequence>
<feature type="region of interest" description="Disordered" evidence="4">
    <location>
        <begin position="294"/>
        <end position="316"/>
    </location>
</feature>
<comment type="caution">
    <text evidence="6">The sequence shown here is derived from an EMBL/GenBank/DDBJ whole genome shotgun (WGS) entry which is preliminary data.</text>
</comment>
<evidence type="ECO:0000256" key="2">
    <source>
        <dbReference type="ARBA" id="ARBA00023125"/>
    </source>
</evidence>
<accession>A0A7W5DYJ7</accession>
<dbReference type="InterPro" id="IPR037923">
    <property type="entry name" value="HTH-like"/>
</dbReference>
<evidence type="ECO:0000256" key="4">
    <source>
        <dbReference type="SAM" id="MobiDB-lite"/>
    </source>
</evidence>
<dbReference type="SMART" id="SM00342">
    <property type="entry name" value="HTH_ARAC"/>
    <property type="match status" value="1"/>
</dbReference>
<keyword evidence="7" id="KW-1185">Reference proteome</keyword>
<dbReference type="Gene3D" id="1.10.10.60">
    <property type="entry name" value="Homeodomain-like"/>
    <property type="match status" value="1"/>
</dbReference>
<dbReference type="InterPro" id="IPR009057">
    <property type="entry name" value="Homeodomain-like_sf"/>
</dbReference>
<dbReference type="InterPro" id="IPR018060">
    <property type="entry name" value="HTH_AraC"/>
</dbReference>
<proteinExistence type="predicted"/>
<feature type="domain" description="HTH araC/xylS-type" evidence="5">
    <location>
        <begin position="203"/>
        <end position="301"/>
    </location>
</feature>
<dbReference type="Gene3D" id="2.60.120.280">
    <property type="entry name" value="Regulatory protein AraC"/>
    <property type="match status" value="1"/>
</dbReference>
<dbReference type="RefSeq" id="WP_184305308.1">
    <property type="nucleotide sequence ID" value="NZ_JACHXU010000008.1"/>
</dbReference>
<dbReference type="GO" id="GO:0043565">
    <property type="term" value="F:sequence-specific DNA binding"/>
    <property type="evidence" value="ECO:0007669"/>
    <property type="project" value="InterPro"/>
</dbReference>
<evidence type="ECO:0000313" key="6">
    <source>
        <dbReference type="EMBL" id="MBB3206881.1"/>
    </source>
</evidence>
<dbReference type="EMBL" id="JACHXU010000008">
    <property type="protein sequence ID" value="MBB3206881.1"/>
    <property type="molecule type" value="Genomic_DNA"/>
</dbReference>
<dbReference type="GO" id="GO:0003700">
    <property type="term" value="F:DNA-binding transcription factor activity"/>
    <property type="evidence" value="ECO:0007669"/>
    <property type="project" value="InterPro"/>
</dbReference>
<evidence type="ECO:0000256" key="3">
    <source>
        <dbReference type="ARBA" id="ARBA00023163"/>
    </source>
</evidence>
<reference evidence="6 7" key="1">
    <citation type="submission" date="2020-08" db="EMBL/GenBank/DDBJ databases">
        <title>Genomic Encyclopedia of Type Strains, Phase III (KMG-III): the genomes of soil and plant-associated and newly described type strains.</title>
        <authorList>
            <person name="Whitman W."/>
        </authorList>
    </citation>
    <scope>NUCLEOTIDE SEQUENCE [LARGE SCALE GENOMIC DNA]</scope>
    <source>
        <strain evidence="6 7">CECT 8075</strain>
    </source>
</reference>
<dbReference type="Pfam" id="PF02311">
    <property type="entry name" value="AraC_binding"/>
    <property type="match status" value="1"/>
</dbReference>
<dbReference type="InterPro" id="IPR050204">
    <property type="entry name" value="AraC_XylS_family_regulators"/>
</dbReference>
<dbReference type="Pfam" id="PF12833">
    <property type="entry name" value="HTH_18"/>
    <property type="match status" value="1"/>
</dbReference>
<name>A0A7W5DYJ7_9BACT</name>
<dbReference type="Proteomes" id="UP000536179">
    <property type="component" value="Unassembled WGS sequence"/>
</dbReference>
<dbReference type="PROSITE" id="PS01124">
    <property type="entry name" value="HTH_ARAC_FAMILY_2"/>
    <property type="match status" value="1"/>
</dbReference>
<evidence type="ECO:0000259" key="5">
    <source>
        <dbReference type="PROSITE" id="PS01124"/>
    </source>
</evidence>
<dbReference type="SUPFAM" id="SSF46689">
    <property type="entry name" value="Homeodomain-like"/>
    <property type="match status" value="2"/>
</dbReference>
<dbReference type="PANTHER" id="PTHR46796">
    <property type="entry name" value="HTH-TYPE TRANSCRIPTIONAL ACTIVATOR RHAS-RELATED"/>
    <property type="match status" value="1"/>
</dbReference>
<protein>
    <submittedName>
        <fullName evidence="6">AraC-like DNA-binding protein</fullName>
    </submittedName>
</protein>
<dbReference type="AlphaFoldDB" id="A0A7W5DYJ7"/>
<evidence type="ECO:0000256" key="1">
    <source>
        <dbReference type="ARBA" id="ARBA00023015"/>
    </source>
</evidence>
<dbReference type="InterPro" id="IPR003313">
    <property type="entry name" value="AraC-bd"/>
</dbReference>
<gene>
    <name evidence="6" type="ORF">FHS27_002695</name>
</gene>
<organism evidence="6 7">
    <name type="scientific">Aporhodopirellula rubra</name>
    <dbReference type="NCBI Taxonomy" id="980271"/>
    <lineage>
        <taxon>Bacteria</taxon>
        <taxon>Pseudomonadati</taxon>
        <taxon>Planctomycetota</taxon>
        <taxon>Planctomycetia</taxon>
        <taxon>Pirellulales</taxon>
        <taxon>Pirellulaceae</taxon>
        <taxon>Aporhodopirellula</taxon>
    </lineage>
</organism>
<keyword evidence="2 6" id="KW-0238">DNA-binding</keyword>
<evidence type="ECO:0000313" key="7">
    <source>
        <dbReference type="Proteomes" id="UP000536179"/>
    </source>
</evidence>
<keyword evidence="1" id="KW-0805">Transcription regulation</keyword>
<dbReference type="SUPFAM" id="SSF51215">
    <property type="entry name" value="Regulatory protein AraC"/>
    <property type="match status" value="1"/>
</dbReference>